<dbReference type="RefSeq" id="WP_084749640.1">
    <property type="nucleotide sequence ID" value="NZ_CP020563.1"/>
</dbReference>
<sequence>MTRALRYALKTLIGPWILPVVIALEVVNLFQRGMPWRGEPLWTVDWFAISLFIVGPLLAGAAAVDAARLSKDGTIHLVLATRRPYRPYLRAAAWCVVPVLAVHFLVLAVGLAIGGLPGGSPWWGLAGAVLVQALAICWYAAVGSAVGRLAGPLVAGAVGAIGSFTLIYLLGEGSGERFEPLSLGGATVSRLGLVYNPGYLLSQIALFALTGAALLLLPVTLRSGRRVLTAAGAALAVGVVVAVVGGQYALPAERLTAKAEAPADCTEGAGPVICLYPEHRRFRDQVVQHVRTLTEAAGEAGHTALVPRRVEELSRTYQVTTPDRIGLEISADAYASGEVSVQDIAASLVRPLHCSALYEEPGPGEKYWSREFSLYFTLLHTAGITVDTAEFPVKPRVLTPAESADIMKDYATCDLEGA</sequence>
<feature type="transmembrane region" description="Helical" evidence="1">
    <location>
        <begin position="149"/>
        <end position="171"/>
    </location>
</feature>
<feature type="transmembrane region" description="Helical" evidence="1">
    <location>
        <begin position="88"/>
        <end position="116"/>
    </location>
</feature>
<feature type="transmembrane region" description="Helical" evidence="1">
    <location>
        <begin position="199"/>
        <end position="220"/>
    </location>
</feature>
<dbReference type="AlphaFoldDB" id="A0ABC8BY42"/>
<keyword evidence="1" id="KW-0812">Transmembrane</keyword>
<feature type="transmembrane region" description="Helical" evidence="1">
    <location>
        <begin position="46"/>
        <end position="67"/>
    </location>
</feature>
<evidence type="ECO:0000313" key="2">
    <source>
        <dbReference type="EMBL" id="ARF75439.1"/>
    </source>
</evidence>
<organism evidence="2 3">
    <name type="scientific">Kitasatospora albolonga</name>
    <dbReference type="NCBI Taxonomy" id="68173"/>
    <lineage>
        <taxon>Bacteria</taxon>
        <taxon>Bacillati</taxon>
        <taxon>Actinomycetota</taxon>
        <taxon>Actinomycetes</taxon>
        <taxon>Kitasatosporales</taxon>
        <taxon>Streptomycetaceae</taxon>
        <taxon>Kitasatospora</taxon>
    </lineage>
</organism>
<reference evidence="2 3" key="1">
    <citation type="submission" date="2017-04" db="EMBL/GenBank/DDBJ databases">
        <title>The complete genome sequence of Streptomyces albolongus YIM 101047, the producer of novel bafilomycins and novel odoriferous sesquiterpenoids.</title>
        <authorList>
            <person name="Yin M."/>
            <person name="Jiang Y."/>
        </authorList>
    </citation>
    <scope>NUCLEOTIDE SEQUENCE [LARGE SCALE GENOMIC DNA]</scope>
    <source>
        <strain evidence="2 3">YIM 101047</strain>
    </source>
</reference>
<dbReference type="KEGG" id="kab:B7C62_26680"/>
<dbReference type="EMBL" id="CP020563">
    <property type="protein sequence ID" value="ARF75439.1"/>
    <property type="molecule type" value="Genomic_DNA"/>
</dbReference>
<feature type="transmembrane region" description="Helical" evidence="1">
    <location>
        <begin position="122"/>
        <end position="142"/>
    </location>
</feature>
<dbReference type="Proteomes" id="UP000192251">
    <property type="component" value="Chromosome"/>
</dbReference>
<keyword evidence="1" id="KW-1133">Transmembrane helix</keyword>
<feature type="transmembrane region" description="Helical" evidence="1">
    <location>
        <begin position="227"/>
        <end position="250"/>
    </location>
</feature>
<gene>
    <name evidence="2" type="ORF">B7C62_26680</name>
</gene>
<accession>A0ABC8BY42</accession>
<keyword evidence="3" id="KW-1185">Reference proteome</keyword>
<protein>
    <recommendedName>
        <fullName evidence="4">ABC transporter permease</fullName>
    </recommendedName>
</protein>
<keyword evidence="1" id="KW-0472">Membrane</keyword>
<feature type="transmembrane region" description="Helical" evidence="1">
    <location>
        <begin position="7"/>
        <end position="26"/>
    </location>
</feature>
<name>A0ABC8BY42_9ACTN</name>
<evidence type="ECO:0000313" key="3">
    <source>
        <dbReference type="Proteomes" id="UP000192251"/>
    </source>
</evidence>
<evidence type="ECO:0000256" key="1">
    <source>
        <dbReference type="SAM" id="Phobius"/>
    </source>
</evidence>
<evidence type="ECO:0008006" key="4">
    <source>
        <dbReference type="Google" id="ProtNLM"/>
    </source>
</evidence>
<proteinExistence type="predicted"/>